<comment type="catalytic activity">
    <reaction evidence="1 9 10">
        <text>[protein]-peptidylproline (omega=180) = [protein]-peptidylproline (omega=0)</text>
        <dbReference type="Rhea" id="RHEA:16237"/>
        <dbReference type="Rhea" id="RHEA-COMP:10747"/>
        <dbReference type="Rhea" id="RHEA-COMP:10748"/>
        <dbReference type="ChEBI" id="CHEBI:83833"/>
        <dbReference type="ChEBI" id="CHEBI:83834"/>
        <dbReference type="EC" id="5.2.1.8"/>
    </reaction>
</comment>
<comment type="similarity">
    <text evidence="3 10">Belongs to the FKBP-type PPIase family.</text>
</comment>
<dbReference type="PROSITE" id="PS50059">
    <property type="entry name" value="FKBP_PPIASE"/>
    <property type="match status" value="1"/>
</dbReference>
<dbReference type="SUPFAM" id="SSF54534">
    <property type="entry name" value="FKBP-like"/>
    <property type="match status" value="1"/>
</dbReference>
<dbReference type="PANTHER" id="PTHR47861:SF3">
    <property type="entry name" value="FKBP-TYPE PEPTIDYL-PROLYL CIS-TRANS ISOMERASE SLYD"/>
    <property type="match status" value="1"/>
</dbReference>
<evidence type="ECO:0000256" key="9">
    <source>
        <dbReference type="PROSITE-ProRule" id="PRU00277"/>
    </source>
</evidence>
<feature type="domain" description="PPIase FKBP-type" evidence="11">
    <location>
        <begin position="7"/>
        <end position="88"/>
    </location>
</feature>
<evidence type="ECO:0000259" key="11">
    <source>
        <dbReference type="PROSITE" id="PS50059"/>
    </source>
</evidence>
<proteinExistence type="inferred from homology"/>
<comment type="function">
    <text evidence="8">Also involved in hydrogenase metallocenter assembly, probably by participating in the nickel insertion step. This function in hydrogenase biosynthesis requires chaperone activity and the presence of the metal-binding domain, but not PPIase activity.</text>
</comment>
<comment type="caution">
    <text evidence="12">The sequence shown here is derived from an EMBL/GenBank/DDBJ whole genome shotgun (WGS) entry which is preliminary data.</text>
</comment>
<dbReference type="AlphaFoldDB" id="A0A932M1Y6"/>
<organism evidence="12 13">
    <name type="scientific">Tectimicrobiota bacterium</name>
    <dbReference type="NCBI Taxonomy" id="2528274"/>
    <lineage>
        <taxon>Bacteria</taxon>
        <taxon>Pseudomonadati</taxon>
        <taxon>Nitrospinota/Tectimicrobiota group</taxon>
        <taxon>Candidatus Tectimicrobiota</taxon>
    </lineage>
</organism>
<evidence type="ECO:0000256" key="4">
    <source>
        <dbReference type="ARBA" id="ARBA00022490"/>
    </source>
</evidence>
<evidence type="ECO:0000256" key="8">
    <source>
        <dbReference type="ARBA" id="ARBA00037071"/>
    </source>
</evidence>
<dbReference type="EMBL" id="JACPSX010000254">
    <property type="protein sequence ID" value="MBI3015984.1"/>
    <property type="molecule type" value="Genomic_DNA"/>
</dbReference>
<dbReference type="EC" id="5.2.1.8" evidence="10"/>
<dbReference type="InterPro" id="IPR001179">
    <property type="entry name" value="PPIase_FKBP_dom"/>
</dbReference>
<evidence type="ECO:0000313" key="12">
    <source>
        <dbReference type="EMBL" id="MBI3015984.1"/>
    </source>
</evidence>
<evidence type="ECO:0000313" key="13">
    <source>
        <dbReference type="Proteomes" id="UP000741360"/>
    </source>
</evidence>
<dbReference type="Gene3D" id="3.10.50.40">
    <property type="match status" value="1"/>
</dbReference>
<evidence type="ECO:0000256" key="7">
    <source>
        <dbReference type="ARBA" id="ARBA00023235"/>
    </source>
</evidence>
<sequence length="142" mass="15695">MTEAKSGDTVRVHYTGTLADGSIFDTSMDRDPLQFTIGEEQIIPAFERAVVGMNPGESKTIMIPSGEAYGPHQEEMVLVVERDQFPPDLKPEVGQQLQMRRGDEHTIVVRVTEVSESDVTLDANHPLAGKDLTFDLQLVDIV</sequence>
<dbReference type="InterPro" id="IPR046357">
    <property type="entry name" value="PPIase_dom_sf"/>
</dbReference>
<dbReference type="GO" id="GO:0042026">
    <property type="term" value="P:protein refolding"/>
    <property type="evidence" value="ECO:0007669"/>
    <property type="project" value="UniProtKB-ARBA"/>
</dbReference>
<keyword evidence="6" id="KW-0143">Chaperone</keyword>
<gene>
    <name evidence="12" type="ORF">HYY65_13215</name>
</gene>
<comment type="subcellular location">
    <subcellularLocation>
        <location evidence="2">Cytoplasm</location>
    </subcellularLocation>
</comment>
<dbReference type="PANTHER" id="PTHR47861">
    <property type="entry name" value="FKBP-TYPE PEPTIDYL-PROLYL CIS-TRANS ISOMERASE SLYD"/>
    <property type="match status" value="1"/>
</dbReference>
<dbReference type="GO" id="GO:0003755">
    <property type="term" value="F:peptidyl-prolyl cis-trans isomerase activity"/>
    <property type="evidence" value="ECO:0007669"/>
    <property type="project" value="UniProtKB-UniRule"/>
</dbReference>
<dbReference type="Pfam" id="PF00254">
    <property type="entry name" value="FKBP_C"/>
    <property type="match status" value="1"/>
</dbReference>
<keyword evidence="7 9" id="KW-0413">Isomerase</keyword>
<dbReference type="GO" id="GO:0005737">
    <property type="term" value="C:cytoplasm"/>
    <property type="evidence" value="ECO:0007669"/>
    <property type="project" value="UniProtKB-SubCell"/>
</dbReference>
<evidence type="ECO:0000256" key="3">
    <source>
        <dbReference type="ARBA" id="ARBA00006577"/>
    </source>
</evidence>
<dbReference type="Proteomes" id="UP000741360">
    <property type="component" value="Unassembled WGS sequence"/>
</dbReference>
<reference evidence="12" key="1">
    <citation type="submission" date="2020-07" db="EMBL/GenBank/DDBJ databases">
        <title>Huge and variable diversity of episymbiotic CPR bacteria and DPANN archaea in groundwater ecosystems.</title>
        <authorList>
            <person name="He C.Y."/>
            <person name="Keren R."/>
            <person name="Whittaker M."/>
            <person name="Farag I.F."/>
            <person name="Doudna J."/>
            <person name="Cate J.H.D."/>
            <person name="Banfield J.F."/>
        </authorList>
    </citation>
    <scope>NUCLEOTIDE SEQUENCE</scope>
    <source>
        <strain evidence="12">NC_groundwater_717_Ag_S-0.2um_59_8</strain>
    </source>
</reference>
<evidence type="ECO:0000256" key="6">
    <source>
        <dbReference type="ARBA" id="ARBA00023186"/>
    </source>
</evidence>
<keyword evidence="5 9" id="KW-0697">Rotamase</keyword>
<accession>A0A932M1Y6</accession>
<evidence type="ECO:0000256" key="1">
    <source>
        <dbReference type="ARBA" id="ARBA00000971"/>
    </source>
</evidence>
<evidence type="ECO:0000256" key="5">
    <source>
        <dbReference type="ARBA" id="ARBA00023110"/>
    </source>
</evidence>
<keyword evidence="4" id="KW-0963">Cytoplasm</keyword>
<protein>
    <recommendedName>
        <fullName evidence="10">Peptidyl-prolyl cis-trans isomerase</fullName>
        <ecNumber evidence="10">5.2.1.8</ecNumber>
    </recommendedName>
</protein>
<name>A0A932M1Y6_UNCTE</name>
<evidence type="ECO:0000256" key="10">
    <source>
        <dbReference type="RuleBase" id="RU003915"/>
    </source>
</evidence>
<evidence type="ECO:0000256" key="2">
    <source>
        <dbReference type="ARBA" id="ARBA00004496"/>
    </source>
</evidence>